<comment type="caution">
    <text evidence="2">The sequence shown here is derived from an EMBL/GenBank/DDBJ whole genome shotgun (WGS) entry which is preliminary data.</text>
</comment>
<dbReference type="PATRIC" id="fig|70996.4.peg.3346"/>
<organism evidence="2 3">
    <name type="scientific">Herpetosiphon geysericola</name>
    <dbReference type="NCBI Taxonomy" id="70996"/>
    <lineage>
        <taxon>Bacteria</taxon>
        <taxon>Bacillati</taxon>
        <taxon>Chloroflexota</taxon>
        <taxon>Chloroflexia</taxon>
        <taxon>Herpetosiphonales</taxon>
        <taxon>Herpetosiphonaceae</taxon>
        <taxon>Herpetosiphon</taxon>
    </lineage>
</organism>
<evidence type="ECO:0000313" key="3">
    <source>
        <dbReference type="Proteomes" id="UP000050277"/>
    </source>
</evidence>
<dbReference type="AlphaFoldDB" id="A0A0P6Y7X4"/>
<keyword evidence="3" id="KW-1185">Reference proteome</keyword>
<dbReference type="OrthoDB" id="9813630at2"/>
<evidence type="ECO:0000313" key="2">
    <source>
        <dbReference type="EMBL" id="KPL85934.1"/>
    </source>
</evidence>
<dbReference type="Gene3D" id="3.10.180.10">
    <property type="entry name" value="2,3-Dihydroxybiphenyl 1,2-Dioxygenase, domain 1"/>
    <property type="match status" value="1"/>
</dbReference>
<dbReference type="RefSeq" id="WP_054535007.1">
    <property type="nucleotide sequence ID" value="NZ_LGKP01000022.1"/>
</dbReference>
<feature type="domain" description="VOC" evidence="1">
    <location>
        <begin position="5"/>
        <end position="119"/>
    </location>
</feature>
<reference evidence="2 3" key="1">
    <citation type="submission" date="2015-07" db="EMBL/GenBank/DDBJ databases">
        <title>Whole genome sequence of Herpetosiphon geysericola DSM 7119.</title>
        <authorList>
            <person name="Hemp J."/>
            <person name="Ward L.M."/>
            <person name="Pace L.A."/>
            <person name="Fischer W.W."/>
        </authorList>
    </citation>
    <scope>NUCLEOTIDE SEQUENCE [LARGE SCALE GENOMIC DNA]</scope>
    <source>
        <strain evidence="2 3">DSM 7119</strain>
    </source>
</reference>
<accession>A0A0P6Y7X4</accession>
<evidence type="ECO:0000259" key="1">
    <source>
        <dbReference type="PROSITE" id="PS51819"/>
    </source>
</evidence>
<gene>
    <name evidence="2" type="ORF">SE18_13605</name>
</gene>
<dbReference type="PANTHER" id="PTHR39175">
    <property type="entry name" value="FAMILY PROTEIN, PUTATIVE (AFU_ORTHOLOGUE AFUA_3G15060)-RELATED"/>
    <property type="match status" value="1"/>
</dbReference>
<dbReference type="PROSITE" id="PS51819">
    <property type="entry name" value="VOC"/>
    <property type="match status" value="1"/>
</dbReference>
<proteinExistence type="predicted"/>
<dbReference type="EMBL" id="LGKP01000022">
    <property type="protein sequence ID" value="KPL85934.1"/>
    <property type="molecule type" value="Genomic_DNA"/>
</dbReference>
<dbReference type="InterPro" id="IPR037523">
    <property type="entry name" value="VOC_core"/>
</dbReference>
<protein>
    <submittedName>
        <fullName evidence="2">Glyoxalase</fullName>
    </submittedName>
</protein>
<dbReference type="SUPFAM" id="SSF54593">
    <property type="entry name" value="Glyoxalase/Bleomycin resistance protein/Dihydroxybiphenyl dioxygenase"/>
    <property type="match status" value="1"/>
</dbReference>
<dbReference type="PANTHER" id="PTHR39175:SF1">
    <property type="entry name" value="FAMILY PROTEIN, PUTATIVE (AFU_ORTHOLOGUE AFUA_3G15060)-RELATED"/>
    <property type="match status" value="1"/>
</dbReference>
<dbReference type="STRING" id="70996.SE18_13605"/>
<sequence length="123" mass="13614">MQLIALDHIQLAMPAAQEAQARWFYSTLLGLDEVAKPAPLQARGGCWFRGSNIELHLGVEADFRPAHKAHPAFRVADLAQARAELQAAGIAIVEDSSLPHVRRFYAADPFGNRLEFVQFGDVY</sequence>
<dbReference type="InterPro" id="IPR004360">
    <property type="entry name" value="Glyas_Fos-R_dOase_dom"/>
</dbReference>
<dbReference type="Pfam" id="PF00903">
    <property type="entry name" value="Glyoxalase"/>
    <property type="match status" value="1"/>
</dbReference>
<name>A0A0P6Y7X4_9CHLR</name>
<dbReference type="InterPro" id="IPR029068">
    <property type="entry name" value="Glyas_Bleomycin-R_OHBP_Dase"/>
</dbReference>
<dbReference type="Proteomes" id="UP000050277">
    <property type="component" value="Unassembled WGS sequence"/>
</dbReference>